<feature type="compositionally biased region" description="Polar residues" evidence="1">
    <location>
        <begin position="75"/>
        <end position="93"/>
    </location>
</feature>
<reference evidence="3" key="2">
    <citation type="submission" date="2020-12" db="EMBL/GenBank/DDBJ databases">
        <authorList>
            <person name="Kanost M."/>
        </authorList>
    </citation>
    <scope>NUCLEOTIDE SEQUENCE</scope>
</reference>
<dbReference type="Proteomes" id="UP000791440">
    <property type="component" value="Unassembled WGS sequence"/>
</dbReference>
<feature type="signal peptide" evidence="2">
    <location>
        <begin position="1"/>
        <end position="19"/>
    </location>
</feature>
<name>A0A921ZW61_MANSE</name>
<feature type="chain" id="PRO_5037456281" description="VWFA domain-containing protein" evidence="2">
    <location>
        <begin position="20"/>
        <end position="618"/>
    </location>
</feature>
<feature type="compositionally biased region" description="Low complexity" evidence="1">
    <location>
        <begin position="113"/>
        <end position="122"/>
    </location>
</feature>
<evidence type="ECO:0000256" key="2">
    <source>
        <dbReference type="SAM" id="SignalP"/>
    </source>
</evidence>
<proteinExistence type="predicted"/>
<evidence type="ECO:0000313" key="3">
    <source>
        <dbReference type="EMBL" id="KAG6465193.1"/>
    </source>
</evidence>
<feature type="region of interest" description="Disordered" evidence="1">
    <location>
        <begin position="67"/>
        <end position="177"/>
    </location>
</feature>
<evidence type="ECO:0000256" key="1">
    <source>
        <dbReference type="SAM" id="MobiDB-lite"/>
    </source>
</evidence>
<accession>A0A921ZW61</accession>
<gene>
    <name evidence="3" type="ORF">O3G_MSEX014991</name>
</gene>
<reference evidence="3" key="1">
    <citation type="journal article" date="2016" name="Insect Biochem. Mol. Biol.">
        <title>Multifaceted biological insights from a draft genome sequence of the tobacco hornworm moth, Manduca sexta.</title>
        <authorList>
            <person name="Kanost M.R."/>
            <person name="Arrese E.L."/>
            <person name="Cao X."/>
            <person name="Chen Y.R."/>
            <person name="Chellapilla S."/>
            <person name="Goldsmith M.R."/>
            <person name="Grosse-Wilde E."/>
            <person name="Heckel D.G."/>
            <person name="Herndon N."/>
            <person name="Jiang H."/>
            <person name="Papanicolaou A."/>
            <person name="Qu J."/>
            <person name="Soulages J.L."/>
            <person name="Vogel H."/>
            <person name="Walters J."/>
            <person name="Waterhouse R.M."/>
            <person name="Ahn S.J."/>
            <person name="Almeida F.C."/>
            <person name="An C."/>
            <person name="Aqrawi P."/>
            <person name="Bretschneider A."/>
            <person name="Bryant W.B."/>
            <person name="Bucks S."/>
            <person name="Chao H."/>
            <person name="Chevignon G."/>
            <person name="Christen J.M."/>
            <person name="Clarke D.F."/>
            <person name="Dittmer N.T."/>
            <person name="Ferguson L.C.F."/>
            <person name="Garavelou S."/>
            <person name="Gordon K.H.J."/>
            <person name="Gunaratna R.T."/>
            <person name="Han Y."/>
            <person name="Hauser F."/>
            <person name="He Y."/>
            <person name="Heidel-Fischer H."/>
            <person name="Hirsh A."/>
            <person name="Hu Y."/>
            <person name="Jiang H."/>
            <person name="Kalra D."/>
            <person name="Klinner C."/>
            <person name="Konig C."/>
            <person name="Kovar C."/>
            <person name="Kroll A.R."/>
            <person name="Kuwar S.S."/>
            <person name="Lee S.L."/>
            <person name="Lehman R."/>
            <person name="Li K."/>
            <person name="Li Z."/>
            <person name="Liang H."/>
            <person name="Lovelace S."/>
            <person name="Lu Z."/>
            <person name="Mansfield J.H."/>
            <person name="McCulloch K.J."/>
            <person name="Mathew T."/>
            <person name="Morton B."/>
            <person name="Muzny D.M."/>
            <person name="Neunemann D."/>
            <person name="Ongeri F."/>
            <person name="Pauchet Y."/>
            <person name="Pu L.L."/>
            <person name="Pyrousis I."/>
            <person name="Rao X.J."/>
            <person name="Redding A."/>
            <person name="Roesel C."/>
            <person name="Sanchez-Gracia A."/>
            <person name="Schaack S."/>
            <person name="Shukla A."/>
            <person name="Tetreau G."/>
            <person name="Wang Y."/>
            <person name="Xiong G.H."/>
            <person name="Traut W."/>
            <person name="Walsh T.K."/>
            <person name="Worley K.C."/>
            <person name="Wu D."/>
            <person name="Wu W."/>
            <person name="Wu Y.Q."/>
            <person name="Zhang X."/>
            <person name="Zou Z."/>
            <person name="Zucker H."/>
            <person name="Briscoe A.D."/>
            <person name="Burmester T."/>
            <person name="Clem R.J."/>
            <person name="Feyereisen R."/>
            <person name="Grimmelikhuijzen C.J.P."/>
            <person name="Hamodrakas S.J."/>
            <person name="Hansson B.S."/>
            <person name="Huguet E."/>
            <person name="Jermiin L.S."/>
            <person name="Lan Q."/>
            <person name="Lehman H.K."/>
            <person name="Lorenzen M."/>
            <person name="Merzendorfer H."/>
            <person name="Michalopoulos I."/>
            <person name="Morton D.B."/>
            <person name="Muthukrishnan S."/>
            <person name="Oakeshott J.G."/>
            <person name="Palmer W."/>
            <person name="Park Y."/>
            <person name="Passarelli A.L."/>
            <person name="Rozas J."/>
            <person name="Schwartz L.M."/>
            <person name="Smith W."/>
            <person name="Southgate A."/>
            <person name="Vilcinskas A."/>
            <person name="Vogt R."/>
            <person name="Wang P."/>
            <person name="Werren J."/>
            <person name="Yu X.Q."/>
            <person name="Zhou J.J."/>
            <person name="Brown S.J."/>
            <person name="Scherer S.E."/>
            <person name="Richards S."/>
            <person name="Blissard G.W."/>
        </authorList>
    </citation>
    <scope>NUCLEOTIDE SEQUENCE</scope>
</reference>
<evidence type="ECO:0008006" key="5">
    <source>
        <dbReference type="Google" id="ProtNLM"/>
    </source>
</evidence>
<keyword evidence="2" id="KW-0732">Signal</keyword>
<organism evidence="3 4">
    <name type="scientific">Manduca sexta</name>
    <name type="common">Tobacco hawkmoth</name>
    <name type="synonym">Tobacco hornworm</name>
    <dbReference type="NCBI Taxonomy" id="7130"/>
    <lineage>
        <taxon>Eukaryota</taxon>
        <taxon>Metazoa</taxon>
        <taxon>Ecdysozoa</taxon>
        <taxon>Arthropoda</taxon>
        <taxon>Hexapoda</taxon>
        <taxon>Insecta</taxon>
        <taxon>Pterygota</taxon>
        <taxon>Neoptera</taxon>
        <taxon>Endopterygota</taxon>
        <taxon>Lepidoptera</taxon>
        <taxon>Glossata</taxon>
        <taxon>Ditrysia</taxon>
        <taxon>Bombycoidea</taxon>
        <taxon>Sphingidae</taxon>
        <taxon>Sphinginae</taxon>
        <taxon>Sphingini</taxon>
        <taxon>Manduca</taxon>
    </lineage>
</organism>
<dbReference type="AlphaFoldDB" id="A0A921ZW61"/>
<evidence type="ECO:0000313" key="4">
    <source>
        <dbReference type="Proteomes" id="UP000791440"/>
    </source>
</evidence>
<protein>
    <recommendedName>
        <fullName evidence="5">VWFA domain-containing protein</fullName>
    </recommendedName>
</protein>
<comment type="caution">
    <text evidence="3">The sequence shown here is derived from an EMBL/GenBank/DDBJ whole genome shotgun (WGS) entry which is preliminary data.</text>
</comment>
<dbReference type="EMBL" id="JH669403">
    <property type="protein sequence ID" value="KAG6465193.1"/>
    <property type="molecule type" value="Genomic_DNA"/>
</dbReference>
<keyword evidence="4" id="KW-1185">Reference proteome</keyword>
<sequence>MASIYQRIVLLLFISKCICDESQNEIDLITETQEEAAEKIPETEDFLNTTEAYNVTEELPEALGLRNEDERSEEVTISDTTEGLEENTLSSAENFYKDDEVFTSPSTVEMRTESTTPPSTTRAMDEEEPPNVRTESDEDLETGGQRNPKTDGSDPSQSESRNYDPKPLPPPTSKSSTLRSWLEDSWLRPPAAVLVPLRPMALNRALAVWKDLTVEGLNLTDIVIVGYDSNGVNWRSRHNLQPNTGIKDRDVPEALSKLLLKYQGVHSDSASDGTMRALASAAKLVPYDSALFVVTDKGPGDLQRLPLALRTLVEKRLKVYTIWTDPSHPSSESERALEVEAFSPASRTEGLTPRDVYLLFPGTTFDEDSLSVIPANPKNEETHSGLVGVWHFSVRCDTCDYRLCITARGQIHLDVASNGADALKLRVTGPVASVRESLLVDEYGTELAKLSFSYQPLAGEGQSDRIDPSTELVADVELPPVKGSKVYVKIFGRDYRGEPFIRLFGPLQQPEVRLGRSASVVFQDSTNDLERVEEENSKVYFQRLNDSEMMSRAVAQVVNQRGVILTAVQIGLSTRLYGSPGDRLQLNFEVTNNREQSVRFTFGAVGELRFLTGISPYS</sequence>